<dbReference type="EMBL" id="CP102290">
    <property type="protein sequence ID" value="UWP60426.1"/>
    <property type="molecule type" value="Genomic_DNA"/>
</dbReference>
<proteinExistence type="predicted"/>
<organism evidence="1 2">
    <name type="scientific">Ruminococcus gauvreauii</name>
    <dbReference type="NCBI Taxonomy" id="438033"/>
    <lineage>
        <taxon>Bacteria</taxon>
        <taxon>Bacillati</taxon>
        <taxon>Bacillota</taxon>
        <taxon>Clostridia</taxon>
        <taxon>Eubacteriales</taxon>
        <taxon>Oscillospiraceae</taxon>
        <taxon>Ruminococcus</taxon>
    </lineage>
</organism>
<protein>
    <submittedName>
        <fullName evidence="1">Uncharacterized protein</fullName>
    </submittedName>
</protein>
<dbReference type="Proteomes" id="UP001060164">
    <property type="component" value="Chromosome"/>
</dbReference>
<name>A0ABY5VKD0_9FIRM</name>
<reference evidence="1" key="1">
    <citation type="journal article" date="2022" name="Cell">
        <title>Design, construction, and in vivo augmentation of a complex gut microbiome.</title>
        <authorList>
            <person name="Cheng A.G."/>
            <person name="Ho P.Y."/>
            <person name="Aranda-Diaz A."/>
            <person name="Jain S."/>
            <person name="Yu F.B."/>
            <person name="Meng X."/>
            <person name="Wang M."/>
            <person name="Iakiviak M."/>
            <person name="Nagashima K."/>
            <person name="Zhao A."/>
            <person name="Murugkar P."/>
            <person name="Patil A."/>
            <person name="Atabakhsh K."/>
            <person name="Weakley A."/>
            <person name="Yan J."/>
            <person name="Brumbaugh A.R."/>
            <person name="Higginbottom S."/>
            <person name="Dimas A."/>
            <person name="Shiver A.L."/>
            <person name="Deutschbauer A."/>
            <person name="Neff N."/>
            <person name="Sonnenburg J.L."/>
            <person name="Huang K.C."/>
            <person name="Fischbach M.A."/>
        </authorList>
    </citation>
    <scope>NUCLEOTIDE SEQUENCE</scope>
    <source>
        <strain evidence="1">DSM 19829</strain>
    </source>
</reference>
<keyword evidence="2" id="KW-1185">Reference proteome</keyword>
<evidence type="ECO:0000313" key="1">
    <source>
        <dbReference type="EMBL" id="UWP60426.1"/>
    </source>
</evidence>
<evidence type="ECO:0000313" key="2">
    <source>
        <dbReference type="Proteomes" id="UP001060164"/>
    </source>
</evidence>
<accession>A0ABY5VKD0</accession>
<sequence>MTFEEFMEELNRNAYVVRLRAEPLEWDSRLSSLDRSGRLIGKNVVLEGEFCTGQPGNAAWAKMQGSRLEGGLTENWDTQILLGMQYGDERHSVIKARQKLRLQAPEISMEVNGSPCASGRLEFIQPLEVTNNGTMKNWGTASLVFKNGLLVSASWL</sequence>
<dbReference type="RefSeq" id="WP_028529138.1">
    <property type="nucleotide sequence ID" value="NZ_CABLBR010000019.1"/>
</dbReference>
<gene>
    <name evidence="1" type="ORF">NQ502_05130</name>
</gene>